<evidence type="ECO:0000313" key="1">
    <source>
        <dbReference type="EMBL" id="KJJ84533.1"/>
    </source>
</evidence>
<organism evidence="1 2">
    <name type="scientific">Candidatus Omnitrophus magneticus</name>
    <dbReference type="NCBI Taxonomy" id="1609969"/>
    <lineage>
        <taxon>Bacteria</taxon>
        <taxon>Pseudomonadati</taxon>
        <taxon>Candidatus Omnitrophota</taxon>
        <taxon>Candidatus Omnitrophus</taxon>
    </lineage>
</organism>
<gene>
    <name evidence="1" type="ORF">OMAG_001599</name>
</gene>
<comment type="caution">
    <text evidence="1">The sequence shown here is derived from an EMBL/GenBank/DDBJ whole genome shotgun (WGS) entry which is preliminary data.</text>
</comment>
<protein>
    <submittedName>
        <fullName evidence="1">Uncharacterized protein</fullName>
    </submittedName>
</protein>
<dbReference type="Proteomes" id="UP000033428">
    <property type="component" value="Unassembled WGS sequence"/>
</dbReference>
<reference evidence="1 2" key="1">
    <citation type="submission" date="2015-02" db="EMBL/GenBank/DDBJ databases">
        <title>Single-cell genomics of uncultivated deep-branching MTB reveals a conserved set of magnetosome genes.</title>
        <authorList>
            <person name="Kolinko S."/>
            <person name="Richter M."/>
            <person name="Glockner F.O."/>
            <person name="Brachmann A."/>
            <person name="Schuler D."/>
        </authorList>
    </citation>
    <scope>NUCLEOTIDE SEQUENCE [LARGE SCALE GENOMIC DNA]</scope>
    <source>
        <strain evidence="1">SKK-01</strain>
    </source>
</reference>
<sequence>MTKGGRFPLSEGMTKGGRFPLSEAVSQLVSHFKSGVELVKIASTRCHSCVGRNPYRWDKISEK</sequence>
<proteinExistence type="predicted"/>
<dbReference type="AlphaFoldDB" id="A0A0F0CMF9"/>
<name>A0A0F0CMF9_9BACT</name>
<dbReference type="EMBL" id="JYNY01000340">
    <property type="protein sequence ID" value="KJJ84533.1"/>
    <property type="molecule type" value="Genomic_DNA"/>
</dbReference>
<evidence type="ECO:0000313" key="2">
    <source>
        <dbReference type="Proteomes" id="UP000033428"/>
    </source>
</evidence>
<keyword evidence="2" id="KW-1185">Reference proteome</keyword>
<accession>A0A0F0CMF9</accession>